<sequence>MTITFEKAHAADHMQLTDLTFRSKRYCNYPDRYYDIWRDELNITEDYISKNLVYTARTGGMILGYYAIVKADEDYWAGRVFIHKGYWLEHNYIRPEYIGQGIGTKLMEHALEQCRKLGIPRLYFFADPHAESFYRKFGARFIAKADSSIEGRLLPLYELAVDQWSDYKLAEVRDFHEDNLLTYPEIHAGALDTHGSGRH</sequence>
<keyword evidence="1" id="KW-0012">Acyltransferase</keyword>
<name>A0ACC7P0E2_9BACL</name>
<reference evidence="1" key="1">
    <citation type="submission" date="2024-12" db="EMBL/GenBank/DDBJ databases">
        <authorList>
            <person name="Wu N."/>
        </authorList>
    </citation>
    <scope>NUCLEOTIDE SEQUENCE</scope>
    <source>
        <strain evidence="1">P15</strain>
    </source>
</reference>
<comment type="caution">
    <text evidence="1">The sequence shown here is derived from an EMBL/GenBank/DDBJ whole genome shotgun (WGS) entry which is preliminary data.</text>
</comment>
<gene>
    <name evidence="1" type="ORF">ACI1P1_14075</name>
</gene>
<keyword evidence="2" id="KW-1185">Reference proteome</keyword>
<proteinExistence type="predicted"/>
<evidence type="ECO:0000313" key="1">
    <source>
        <dbReference type="EMBL" id="MFM9329416.1"/>
    </source>
</evidence>
<keyword evidence="1" id="KW-0808">Transferase</keyword>
<evidence type="ECO:0000313" key="2">
    <source>
        <dbReference type="Proteomes" id="UP001631969"/>
    </source>
</evidence>
<organism evidence="1 2">
    <name type="scientific">Paenibacillus mesotrionivorans</name>
    <dbReference type="NCBI Taxonomy" id="3160968"/>
    <lineage>
        <taxon>Bacteria</taxon>
        <taxon>Bacillati</taxon>
        <taxon>Bacillota</taxon>
        <taxon>Bacilli</taxon>
        <taxon>Bacillales</taxon>
        <taxon>Paenibacillaceae</taxon>
        <taxon>Paenibacillus</taxon>
    </lineage>
</organism>
<accession>A0ACC7P0E2</accession>
<protein>
    <submittedName>
        <fullName evidence="1">GNAT family N-acetyltransferase</fullName>
        <ecNumber evidence="1">2.3.-.-</ecNumber>
    </submittedName>
</protein>
<dbReference type="EC" id="2.3.-.-" evidence="1"/>
<dbReference type="EMBL" id="JBJURJ010000008">
    <property type="protein sequence ID" value="MFM9329416.1"/>
    <property type="molecule type" value="Genomic_DNA"/>
</dbReference>
<dbReference type="Proteomes" id="UP001631969">
    <property type="component" value="Unassembled WGS sequence"/>
</dbReference>